<dbReference type="Proteomes" id="UP000642829">
    <property type="component" value="Unassembled WGS sequence"/>
</dbReference>
<protein>
    <recommendedName>
        <fullName evidence="6">STAS domain-containing protein</fullName>
    </recommendedName>
</protein>
<dbReference type="InterPro" id="IPR002645">
    <property type="entry name" value="STAS_dom"/>
</dbReference>
<feature type="transmembrane region" description="Helical" evidence="5">
    <location>
        <begin position="40"/>
        <end position="62"/>
    </location>
</feature>
<organism evidence="7 8">
    <name type="scientific">Cerasicoccus arenae</name>
    <dbReference type="NCBI Taxonomy" id="424488"/>
    <lineage>
        <taxon>Bacteria</taxon>
        <taxon>Pseudomonadati</taxon>
        <taxon>Verrucomicrobiota</taxon>
        <taxon>Opitutia</taxon>
        <taxon>Puniceicoccales</taxon>
        <taxon>Cerasicoccaceae</taxon>
        <taxon>Cerasicoccus</taxon>
    </lineage>
</organism>
<keyword evidence="4 5" id="KW-0472">Membrane</keyword>
<feature type="transmembrane region" description="Helical" evidence="5">
    <location>
        <begin position="171"/>
        <end position="193"/>
    </location>
</feature>
<name>A0A8J3DIN7_9BACT</name>
<gene>
    <name evidence="7" type="ORF">GCM10007047_11640</name>
</gene>
<comment type="caution">
    <text evidence="7">The sequence shown here is derived from an EMBL/GenBank/DDBJ whole genome shotgun (WGS) entry which is preliminary data.</text>
</comment>
<dbReference type="PANTHER" id="PTHR11814">
    <property type="entry name" value="SULFATE TRANSPORTER"/>
    <property type="match status" value="1"/>
</dbReference>
<reference evidence="7" key="1">
    <citation type="journal article" date="2014" name="Int. J. Syst. Evol. Microbiol.">
        <title>Complete genome sequence of Corynebacterium casei LMG S-19264T (=DSM 44701T), isolated from a smear-ripened cheese.</title>
        <authorList>
            <consortium name="US DOE Joint Genome Institute (JGI-PGF)"/>
            <person name="Walter F."/>
            <person name="Albersmeier A."/>
            <person name="Kalinowski J."/>
            <person name="Ruckert C."/>
        </authorList>
    </citation>
    <scope>NUCLEOTIDE SEQUENCE</scope>
    <source>
        <strain evidence="7">KCTC 12870</strain>
    </source>
</reference>
<comment type="subcellular location">
    <subcellularLocation>
        <location evidence="1">Membrane</location>
        <topology evidence="1">Multi-pass membrane protein</topology>
    </subcellularLocation>
</comment>
<evidence type="ECO:0000259" key="6">
    <source>
        <dbReference type="PROSITE" id="PS50801"/>
    </source>
</evidence>
<accession>A0A8J3DIN7</accession>
<evidence type="ECO:0000256" key="1">
    <source>
        <dbReference type="ARBA" id="ARBA00004141"/>
    </source>
</evidence>
<proteinExistence type="predicted"/>
<keyword evidence="2 5" id="KW-0812">Transmembrane</keyword>
<dbReference type="Pfam" id="PF01740">
    <property type="entry name" value="STAS"/>
    <property type="match status" value="1"/>
</dbReference>
<feature type="transmembrane region" description="Helical" evidence="5">
    <location>
        <begin position="102"/>
        <end position="126"/>
    </location>
</feature>
<dbReference type="Pfam" id="PF00916">
    <property type="entry name" value="Sulfate_transp"/>
    <property type="match status" value="1"/>
</dbReference>
<evidence type="ECO:0000313" key="8">
    <source>
        <dbReference type="Proteomes" id="UP000642829"/>
    </source>
</evidence>
<evidence type="ECO:0000256" key="4">
    <source>
        <dbReference type="ARBA" id="ARBA00023136"/>
    </source>
</evidence>
<reference evidence="7" key="2">
    <citation type="submission" date="2020-09" db="EMBL/GenBank/DDBJ databases">
        <authorList>
            <person name="Sun Q."/>
            <person name="Kim S."/>
        </authorList>
    </citation>
    <scope>NUCLEOTIDE SEQUENCE</scope>
    <source>
        <strain evidence="7">KCTC 12870</strain>
    </source>
</reference>
<dbReference type="Gene3D" id="3.30.750.24">
    <property type="entry name" value="STAS domain"/>
    <property type="match status" value="1"/>
</dbReference>
<evidence type="ECO:0000256" key="5">
    <source>
        <dbReference type="SAM" id="Phobius"/>
    </source>
</evidence>
<keyword evidence="8" id="KW-1185">Reference proteome</keyword>
<feature type="transmembrane region" description="Helical" evidence="5">
    <location>
        <begin position="294"/>
        <end position="314"/>
    </location>
</feature>
<sequence>MLDFTMGMAYALIAGLPVQMGIFCSALASLTGPLLASSRFVMLGPSNATAVMLLSTFLTLGYTQEQSITALPLLLLLVGGFMIIGAICRVATITQYISRTVIIGYITAAACLIIVNQLKTVFGLHVPRAGTFAESLYNFISGLQGTHLPALLVGGVTLGIYLLFRKFARLLPAIACTLVVVAGLAAAAKPLGLEIDMLNPVNAAAWPLSIPQFNWGELNVLVNAALALAFLSLLESSSISKNLAAQAGDRIDVNQQMLSVGAANLVCAFGSGMTVSGSLTRSALNHRSGARTPIASMFSGTLLIATLFLVGGLIQYIPRPALSALVITVGVSLINVEQIKLVLKSTKSDAAVFFTTFGGGLFLPLDTAIYLGAAASMVFFIRKAARPELKEISIAESGELVESEISHDRPEIAIVHVEGDLFFASSDVFLEQIRRLAEHPTQKALILRLRNAYHLDATVAMSIQQLIKLGRDKGCAIIVSGAHEDVERIFRQSGLMDLLGEENFFRHNPDNPNISTRDALKRAKAITGIDSADITIFAVDDKKP</sequence>
<evidence type="ECO:0000256" key="2">
    <source>
        <dbReference type="ARBA" id="ARBA00022692"/>
    </source>
</evidence>
<feature type="transmembrane region" description="Helical" evidence="5">
    <location>
        <begin position="361"/>
        <end position="381"/>
    </location>
</feature>
<feature type="domain" description="STAS" evidence="6">
    <location>
        <begin position="402"/>
        <end position="523"/>
    </location>
</feature>
<dbReference type="InterPro" id="IPR011547">
    <property type="entry name" value="SLC26A/SulP_dom"/>
</dbReference>
<dbReference type="AlphaFoldDB" id="A0A8J3DIN7"/>
<dbReference type="SUPFAM" id="SSF52091">
    <property type="entry name" value="SpoIIaa-like"/>
    <property type="match status" value="1"/>
</dbReference>
<dbReference type="CDD" id="cd07042">
    <property type="entry name" value="STAS_SulP_like_sulfate_transporter"/>
    <property type="match status" value="1"/>
</dbReference>
<evidence type="ECO:0000313" key="7">
    <source>
        <dbReference type="EMBL" id="GHB97493.1"/>
    </source>
</evidence>
<dbReference type="EMBL" id="BMXG01000006">
    <property type="protein sequence ID" value="GHB97493.1"/>
    <property type="molecule type" value="Genomic_DNA"/>
</dbReference>
<evidence type="ECO:0000256" key="3">
    <source>
        <dbReference type="ARBA" id="ARBA00022989"/>
    </source>
</evidence>
<feature type="transmembrane region" description="Helical" evidence="5">
    <location>
        <begin position="146"/>
        <end position="164"/>
    </location>
</feature>
<dbReference type="GO" id="GO:0055085">
    <property type="term" value="P:transmembrane transport"/>
    <property type="evidence" value="ECO:0007669"/>
    <property type="project" value="InterPro"/>
</dbReference>
<feature type="transmembrane region" description="Helical" evidence="5">
    <location>
        <begin position="6"/>
        <end position="28"/>
    </location>
</feature>
<feature type="transmembrane region" description="Helical" evidence="5">
    <location>
        <begin position="321"/>
        <end position="341"/>
    </location>
</feature>
<dbReference type="PROSITE" id="PS50801">
    <property type="entry name" value="STAS"/>
    <property type="match status" value="1"/>
</dbReference>
<feature type="transmembrane region" description="Helical" evidence="5">
    <location>
        <begin position="68"/>
        <end position="90"/>
    </location>
</feature>
<dbReference type="InterPro" id="IPR036513">
    <property type="entry name" value="STAS_dom_sf"/>
</dbReference>
<keyword evidence="3 5" id="KW-1133">Transmembrane helix</keyword>
<dbReference type="InterPro" id="IPR001902">
    <property type="entry name" value="SLC26A/SulP_fam"/>
</dbReference>
<dbReference type="GO" id="GO:0016020">
    <property type="term" value="C:membrane"/>
    <property type="evidence" value="ECO:0007669"/>
    <property type="project" value="UniProtKB-SubCell"/>
</dbReference>
<feature type="transmembrane region" description="Helical" evidence="5">
    <location>
        <begin position="213"/>
        <end position="234"/>
    </location>
</feature>